<dbReference type="RefSeq" id="WP_006378908.1">
    <property type="nucleotide sequence ID" value="NZ_AEJB01000361.1"/>
</dbReference>
<organism evidence="1 2">
    <name type="scientific">Streptomyces turgidiscabies (strain Car8)</name>
    <dbReference type="NCBI Taxonomy" id="698760"/>
    <lineage>
        <taxon>Bacteria</taxon>
        <taxon>Bacillati</taxon>
        <taxon>Actinomycetota</taxon>
        <taxon>Actinomycetes</taxon>
        <taxon>Kitasatosporales</taxon>
        <taxon>Streptomycetaceae</taxon>
        <taxon>Streptomyces</taxon>
    </lineage>
</organism>
<protein>
    <submittedName>
        <fullName evidence="1">Uncharacterized protein</fullName>
    </submittedName>
</protein>
<evidence type="ECO:0000313" key="2">
    <source>
        <dbReference type="Proteomes" id="UP000010931"/>
    </source>
</evidence>
<sequence length="82" mass="9357">MQQQRVDLEIGDRVFMTMPGSDVCDHMHVSDRVMEVEVQERGAQLFKDGQPFSFPILWGEAGIYTDSITNKPYTYDAEKKAA</sequence>
<accession>L7F4D0</accession>
<dbReference type="GeneID" id="97407294"/>
<comment type="caution">
    <text evidence="1">The sequence shown here is derived from an EMBL/GenBank/DDBJ whole genome shotgun (WGS) entry which is preliminary data.</text>
</comment>
<dbReference type="EMBL" id="AEJB01000361">
    <property type="protein sequence ID" value="ELP65974.1"/>
    <property type="molecule type" value="Genomic_DNA"/>
</dbReference>
<evidence type="ECO:0000313" key="1">
    <source>
        <dbReference type="EMBL" id="ELP65974.1"/>
    </source>
</evidence>
<dbReference type="Proteomes" id="UP000010931">
    <property type="component" value="Unassembled WGS sequence"/>
</dbReference>
<reference evidence="1 2" key="1">
    <citation type="journal article" date="2011" name="Plasmid">
        <title>Streptomyces turgidiscabies Car8 contains a modular pathogenicity island that shares virulence genes with other actinobacterial plant pathogens.</title>
        <authorList>
            <person name="Huguet-Tapia J.C."/>
            <person name="Badger J.H."/>
            <person name="Loria R."/>
            <person name="Pettis G.S."/>
        </authorList>
    </citation>
    <scope>NUCLEOTIDE SEQUENCE [LARGE SCALE GENOMIC DNA]</scope>
    <source>
        <strain evidence="1 2">Car8</strain>
    </source>
</reference>
<gene>
    <name evidence="1" type="ORF">STRTUCAR8_01615</name>
</gene>
<proteinExistence type="predicted"/>
<dbReference type="PATRIC" id="fig|698760.3.peg.5153"/>
<dbReference type="AlphaFoldDB" id="L7F4D0"/>
<keyword evidence="2" id="KW-1185">Reference proteome</keyword>
<name>L7F4D0_STRT8</name>